<name>A0AAJ4PBU3_9STAP</name>
<dbReference type="RefSeq" id="WP_219503614.1">
    <property type="nucleotide sequence ID" value="NZ_CP079981.1"/>
</dbReference>
<gene>
    <name evidence="1" type="ORF">KYI11_02775</name>
</gene>
<protein>
    <submittedName>
        <fullName evidence="1">Uncharacterized protein</fullName>
    </submittedName>
</protein>
<keyword evidence="2" id="KW-1185">Reference proteome</keyword>
<reference evidence="1 2" key="1">
    <citation type="submission" date="2021-07" db="EMBL/GenBank/DDBJ databases">
        <title>Prevalence and characterization of methicillin-resistant Macrococcus spp. in food producing animals and meat in Switzerland in 2019.</title>
        <authorList>
            <person name="Keller J.E."/>
            <person name="Schwendener S."/>
            <person name="Neuenschwander J."/>
            <person name="Overesch G."/>
            <person name="Perreten V."/>
        </authorList>
    </citation>
    <scope>NUCLEOTIDE SEQUENCE [LARGE SCALE GENOMIC DNA]</scope>
    <source>
        <strain evidence="1 2">19Msa0936</strain>
    </source>
</reference>
<evidence type="ECO:0000313" key="1">
    <source>
        <dbReference type="EMBL" id="QYA42870.1"/>
    </source>
</evidence>
<sequence>MDYKNLIIESKKIKEESHGMFLFSWIEFDDDYYLELINLASDILAKNPNILLMKKEKEYILALALTKFALLEYQEINKKENEDLYFQFLHRVNYSTNNIMEFKERIFKTFEEETNVIEYIDINRKTKNRRFVDTALMQNAVNNYSIEKILKIVVMMYFKNLKENVNYRHVLNFIKSFYVATRAFIMNDRKSNDQTLSYTYYFQQLPISFLYAFYYSPEKVKEVLMDWFSYIHAINCNETPVYKKNPHTLLFKNNEELAIIHRIIRSEKSLHRKNNSFRKQIGTNNIELHSNKIYLKIAPYLINYKNEDKYLLRVYVDKKLERTIPLDVIEEDSQYYTENKIIILPLSHNIQYFIVNKDETIYDSKNNYVREYYLFNHNGHLCTVKELKDNRLFTVISKNIINSVGDKTNDSHKTINDLNVFETFMGDQKEIVINNYRINNIKTHYDNGIDPTELYENVLAQIENKEYKAIKSFISFYIKISKQQYISDFRIKINEKHYDLKDLNKFNIVSQKGEEIVVSIDLQKVLRLIDMEISNFELISIQLIEKGKEIIPFSENYVLIEEMSFRFDKDNYTNEKHAILEEFSTKNNILKISTPQKHPTNNRGIFSINTNDTKLIFTLPTIKINEETIYPYEIWHEDFKIESLATKGFLTNPLWKFGVSQEKAIIRLGKDSIHDGFTYYNLSNLEKLTSIHELILVNGDKESSILKIVHDPVIKGLQPIFQNDNLVVRTDFIGPKNLIIRFSIPELNINISKKLDDTVVFEGVQSGYFAYQLEIKLLKKKLIGKPTEIILHSEKFNKGDSLIIDSKKSGIKFNQIFSDEKVYELNNFYIKLFKKLNEEEYLGHAFHNKLFNNERKEVYYDTINPVKLTSLYSDQDIQSFQVCDKDGEVLMYDKQTRFINLDTRTRDYERYCIVDEIIISKGLNNNV</sequence>
<dbReference type="EMBL" id="CP079981">
    <property type="protein sequence ID" value="QYA42870.1"/>
    <property type="molecule type" value="Genomic_DNA"/>
</dbReference>
<organism evidence="1 2">
    <name type="scientific">Macrococcoides bohemicum</name>
    <dbReference type="NCBI Taxonomy" id="1903056"/>
    <lineage>
        <taxon>Bacteria</taxon>
        <taxon>Bacillati</taxon>
        <taxon>Bacillota</taxon>
        <taxon>Bacilli</taxon>
        <taxon>Bacillales</taxon>
        <taxon>Staphylococcaceae</taxon>
        <taxon>Macrococcoides</taxon>
    </lineage>
</organism>
<evidence type="ECO:0000313" key="2">
    <source>
        <dbReference type="Proteomes" id="UP000826802"/>
    </source>
</evidence>
<accession>A0AAJ4PBU3</accession>
<proteinExistence type="predicted"/>
<dbReference type="AlphaFoldDB" id="A0AAJ4PBU3"/>
<dbReference type="Proteomes" id="UP000826802">
    <property type="component" value="Chromosome"/>
</dbReference>